<dbReference type="GeneID" id="106178895"/>
<dbReference type="Gene3D" id="1.25.10.10">
    <property type="entry name" value="Leucine-rich Repeat Variant"/>
    <property type="match status" value="4"/>
</dbReference>
<sequence>MADGVQTQASEVLQSIARHINSLSENSKMTRRRALEGIQKETFGRKPELDSGVLEEVFSDTFKHLLKIVSDPVEKCRELGISLIREYFTFVQGSLSNLPYLMPVLVQRLGQQEIVEPSEEIRLQLVEICTLLVEKSKKKIAPYLDDMIKILIRTLMDPYPEVKKESCKCSIILAETIPEHFHMQSESLIKPLLQNIIHQHSKVRVSVIEAIGAVIQNGNNKSVEDVVSHFAQRMFDQSPQVRKAVTLVVGNWCLHLLDRYSFFPKLIPLLLTSVTDELPEIREMADSFWHDTGIKYYKENEEELKDKEDFAQPDPAHYPSGVERPNLGCRTLIYRHLSKILPALIRDMGDWVVATRIKSAQLMTTLIVNAEDCMTQHMAVLLPGLHKACSDEEKEVVKNVGRAAELVGYFVEPEVWCKLVLGAIKSSPGYGQLMVLANIIRGSQRELLKPKLEDICSVLSHPDTCRTVQTEVQSQLLSCVLSISQVCQEDCPPHGQQLFTVLVTLLALTNDDSIRSQMRAVLDILAKTHGLSSGQDLYSLYTKPLLDTFQDNYAMWNNFSVERAIFDALLVESGPVVGELLEDVIPIMVANLNPEKDPEIRLKFFSLLSRLMLNAAGTLDSQQRFGDFAVTVVKDMVIPNCVWKAGRIASAVRKTAVSCLWALLKSGVLPKEKVVTVMEEVLTQVVSTLDDDDKSTRLITCRVLMHLFNLLGTSIDQDRLHNISPELIKRLDDSSDDIRVAVSKTFLSMLDCFEKPYNVDLYRAHLEFMFKGLLVHLDDPEANIQEAVLEVLMKAASLQPAMLVKEIESVKHKHRTPKYCDALIEHIQTNLAAT</sequence>
<dbReference type="RefSeq" id="XP_013417710.1">
    <property type="nucleotide sequence ID" value="XM_013562256.2"/>
</dbReference>
<dbReference type="PANTHER" id="PTHR16216">
    <property type="entry name" value="DYNEIN ASSEMBLY FACTOR 5, AXONEMAL"/>
    <property type="match status" value="1"/>
</dbReference>
<dbReference type="FunFam" id="1.25.10.10:FF:000746">
    <property type="entry name" value="Dynein assembly factor 5, axonemal"/>
    <property type="match status" value="1"/>
</dbReference>
<dbReference type="InterPro" id="IPR056497">
    <property type="entry name" value="HEAT_DAAF5"/>
</dbReference>
<dbReference type="InterPro" id="IPR016024">
    <property type="entry name" value="ARM-type_fold"/>
</dbReference>
<dbReference type="InterPro" id="IPR057978">
    <property type="entry name" value="TPR_DAAF5"/>
</dbReference>
<organism evidence="4 5">
    <name type="scientific">Lingula anatina</name>
    <name type="common">Brachiopod</name>
    <name type="synonym">Lingula unguis</name>
    <dbReference type="NCBI Taxonomy" id="7574"/>
    <lineage>
        <taxon>Eukaryota</taxon>
        <taxon>Metazoa</taxon>
        <taxon>Spiralia</taxon>
        <taxon>Lophotrochozoa</taxon>
        <taxon>Brachiopoda</taxon>
        <taxon>Linguliformea</taxon>
        <taxon>Lingulata</taxon>
        <taxon>Lingulida</taxon>
        <taxon>Linguloidea</taxon>
        <taxon>Lingulidae</taxon>
        <taxon>Lingula</taxon>
    </lineage>
</organism>
<dbReference type="Pfam" id="PF25757">
    <property type="entry name" value="TPR_DNAAF5"/>
    <property type="match status" value="1"/>
</dbReference>
<dbReference type="GO" id="GO:0036159">
    <property type="term" value="P:inner dynein arm assembly"/>
    <property type="evidence" value="ECO:0007669"/>
    <property type="project" value="TreeGrafter"/>
</dbReference>
<dbReference type="PANTHER" id="PTHR16216:SF2">
    <property type="entry name" value="DYNEIN AXONEMAL ASSEMBLY FACTOR 5"/>
    <property type="match status" value="1"/>
</dbReference>
<dbReference type="FunCoup" id="A0A1S3K505">
    <property type="interactions" value="826"/>
</dbReference>
<feature type="domain" description="Maestro/Maestro-like HEAT-repeats" evidence="1">
    <location>
        <begin position="652"/>
        <end position="830"/>
    </location>
</feature>
<evidence type="ECO:0000259" key="2">
    <source>
        <dbReference type="Pfam" id="PF24573"/>
    </source>
</evidence>
<dbReference type="GO" id="GO:0036158">
    <property type="term" value="P:outer dynein arm assembly"/>
    <property type="evidence" value="ECO:0007669"/>
    <property type="project" value="TreeGrafter"/>
</dbReference>
<dbReference type="KEGG" id="lak:106178895"/>
<dbReference type="AlphaFoldDB" id="A0A1S3K505"/>
<keyword evidence="4" id="KW-1185">Reference proteome</keyword>
<evidence type="ECO:0000259" key="3">
    <source>
        <dbReference type="Pfam" id="PF25757"/>
    </source>
</evidence>
<gene>
    <name evidence="5" type="primary">LOC106178895</name>
</gene>
<dbReference type="GO" id="GO:0005737">
    <property type="term" value="C:cytoplasm"/>
    <property type="evidence" value="ECO:0007669"/>
    <property type="project" value="TreeGrafter"/>
</dbReference>
<dbReference type="FunFam" id="1.25.10.10:FF:001984">
    <property type="entry name" value="Uncharacterized protein"/>
    <property type="match status" value="1"/>
</dbReference>
<dbReference type="GO" id="GO:0003341">
    <property type="term" value="P:cilium movement"/>
    <property type="evidence" value="ECO:0007669"/>
    <property type="project" value="TreeGrafter"/>
</dbReference>
<dbReference type="InterPro" id="IPR055406">
    <property type="entry name" value="HEAT_Maestro"/>
</dbReference>
<name>A0A1S3K505_LINAN</name>
<dbReference type="InParanoid" id="A0A1S3K505"/>
<feature type="domain" description="Dynein axonemal assembly factor 5 TPR repeats" evidence="3">
    <location>
        <begin position="23"/>
        <end position="307"/>
    </location>
</feature>
<feature type="domain" description="Dynein axonemal assembly factor 5 HEAT-repeat" evidence="2">
    <location>
        <begin position="317"/>
        <end position="508"/>
    </location>
</feature>
<dbReference type="STRING" id="7574.A0A1S3K505"/>
<dbReference type="Pfam" id="PF23227">
    <property type="entry name" value="HEAT_MROH2B_C"/>
    <property type="match status" value="1"/>
</dbReference>
<reference evidence="5" key="1">
    <citation type="submission" date="2025-08" db="UniProtKB">
        <authorList>
            <consortium name="RefSeq"/>
        </authorList>
    </citation>
    <scope>IDENTIFICATION</scope>
    <source>
        <tissue evidence="5">Gonads</tissue>
    </source>
</reference>
<evidence type="ECO:0000259" key="1">
    <source>
        <dbReference type="Pfam" id="PF23227"/>
    </source>
</evidence>
<dbReference type="Proteomes" id="UP000085678">
    <property type="component" value="Unplaced"/>
</dbReference>
<proteinExistence type="predicted"/>
<accession>A0A1S3K505</accession>
<dbReference type="OrthoDB" id="413572at2759"/>
<evidence type="ECO:0000313" key="4">
    <source>
        <dbReference type="Proteomes" id="UP000085678"/>
    </source>
</evidence>
<dbReference type="InterPro" id="IPR011989">
    <property type="entry name" value="ARM-like"/>
</dbReference>
<protein>
    <submittedName>
        <fullName evidence="5">Dynein assembly factor 5, axonemal-like</fullName>
    </submittedName>
</protein>
<dbReference type="SUPFAM" id="SSF48371">
    <property type="entry name" value="ARM repeat"/>
    <property type="match status" value="1"/>
</dbReference>
<dbReference type="GO" id="GO:0045505">
    <property type="term" value="F:dynein intermediate chain binding"/>
    <property type="evidence" value="ECO:0007669"/>
    <property type="project" value="TreeGrafter"/>
</dbReference>
<dbReference type="Pfam" id="PF24573">
    <property type="entry name" value="HEAT_DAAF5"/>
    <property type="match status" value="1"/>
</dbReference>
<dbReference type="InterPro" id="IPR052623">
    <property type="entry name" value="DAAF5"/>
</dbReference>
<evidence type="ECO:0000313" key="5">
    <source>
        <dbReference type="RefSeq" id="XP_013417710.1"/>
    </source>
</evidence>